<dbReference type="OrthoDB" id="379338at2759"/>
<dbReference type="GeneID" id="24270122"/>
<protein>
    <recommendedName>
        <fullName evidence="2">Tryptophan/threonine-rich plasmodium antigen C-terminal domain-containing protein</fullName>
    </recommendedName>
</protein>
<gene>
    <name evidence="3" type="ORF">AK88_04808</name>
</gene>
<dbReference type="EMBL" id="KQ001720">
    <property type="protein sequence ID" value="KJP85542.1"/>
    <property type="molecule type" value="Genomic_DNA"/>
</dbReference>
<dbReference type="OMA" id="EHWANEE"/>
<dbReference type="Pfam" id="PF12319">
    <property type="entry name" value="TryThrA_C"/>
    <property type="match status" value="1"/>
</dbReference>
<dbReference type="VEuPathDB" id="PlasmoDB:AK88_04808"/>
<organism evidence="3 4">
    <name type="scientific">Plasmodium fragile</name>
    <dbReference type="NCBI Taxonomy" id="5857"/>
    <lineage>
        <taxon>Eukaryota</taxon>
        <taxon>Sar</taxon>
        <taxon>Alveolata</taxon>
        <taxon>Apicomplexa</taxon>
        <taxon>Aconoidasida</taxon>
        <taxon>Haemosporida</taxon>
        <taxon>Plasmodiidae</taxon>
        <taxon>Plasmodium</taxon>
        <taxon>Plasmodium (Plasmodium)</taxon>
    </lineage>
</organism>
<keyword evidence="1" id="KW-0812">Transmembrane</keyword>
<keyword evidence="1" id="KW-0472">Membrane</keyword>
<dbReference type="Proteomes" id="UP000054561">
    <property type="component" value="Unassembled WGS sequence"/>
</dbReference>
<keyword evidence="4" id="KW-1185">Reference proteome</keyword>
<evidence type="ECO:0000313" key="4">
    <source>
        <dbReference type="Proteomes" id="UP000054561"/>
    </source>
</evidence>
<dbReference type="InterPro" id="IPR022089">
    <property type="entry name" value="Plasmodium-antigen_C"/>
</dbReference>
<reference evidence="3 4" key="1">
    <citation type="submission" date="2014-03" db="EMBL/GenBank/DDBJ databases">
        <title>The Genome Sequence of Plasmodium fragile nilgiri.</title>
        <authorList>
            <consortium name="The Broad Institute Genomics Platform"/>
            <consortium name="The Broad Institute Genome Sequencing Center for Infectious Disease"/>
            <person name="Neafsey D."/>
            <person name="Duraisingh M."/>
            <person name="Young S.K."/>
            <person name="Zeng Q."/>
            <person name="Gargeya S."/>
            <person name="Abouelleil A."/>
            <person name="Alvarado L."/>
            <person name="Chapman S.B."/>
            <person name="Gainer-Dewar J."/>
            <person name="Goldberg J."/>
            <person name="Griggs A."/>
            <person name="Gujja S."/>
            <person name="Hansen M."/>
            <person name="Howarth C."/>
            <person name="Imamovic A."/>
            <person name="Larimer J."/>
            <person name="Pearson M."/>
            <person name="Poon T.W."/>
            <person name="Priest M."/>
            <person name="Roberts A."/>
            <person name="Saif S."/>
            <person name="Shea T."/>
            <person name="Sykes S."/>
            <person name="Wortman J."/>
            <person name="Nusbaum C."/>
            <person name="Birren B."/>
        </authorList>
    </citation>
    <scope>NUCLEOTIDE SEQUENCE [LARGE SCALE GENOMIC DNA]</scope>
    <source>
        <strain evidence="4">nilgiri</strain>
    </source>
</reference>
<evidence type="ECO:0000256" key="1">
    <source>
        <dbReference type="SAM" id="Phobius"/>
    </source>
</evidence>
<feature type="transmembrane region" description="Helical" evidence="1">
    <location>
        <begin position="36"/>
        <end position="58"/>
    </location>
</feature>
<sequence length="326" mass="40934">MELQPLKSLSAPLTNIASRLNVQGLKQMLPELNDDLYMKIFYMVAFMFTCYMLLYLSYNQSLNKKTRSKYDSMGEVYFDQKLIKRSEDIKNQAWKNWMTRLGTDWKHFHNSIKIKKEKWLEGKVNCWDEWLKQLQHKWNHYNEHIDISYKFYILKKSLAWNESHWEHWANEELKHFIEKEWNNWVQQSEDDLNTWVMNEWTEWKDNKISSWFSKNWKRTENAYWARMTKKKWVKSLFKVVRKNWLKWHERTNRELQQWQDWVIAKQDLYMNNHEWDPWIRWKINKYKMLKDIRESLVSKWVAEKQWMTWIEERHHFIMQEKQKMNI</sequence>
<accession>A0A0D9QFD2</accession>
<keyword evidence="1" id="KW-1133">Transmembrane helix</keyword>
<dbReference type="AlphaFoldDB" id="A0A0D9QFD2"/>
<evidence type="ECO:0000313" key="3">
    <source>
        <dbReference type="EMBL" id="KJP85542.1"/>
    </source>
</evidence>
<evidence type="ECO:0000259" key="2">
    <source>
        <dbReference type="Pfam" id="PF12319"/>
    </source>
</evidence>
<feature type="domain" description="Tryptophan/threonine-rich plasmodium antigen C-terminal" evidence="2">
    <location>
        <begin position="93"/>
        <end position="309"/>
    </location>
</feature>
<proteinExistence type="predicted"/>
<name>A0A0D9QFD2_PLAFR</name>
<dbReference type="RefSeq" id="XP_012337835.1">
    <property type="nucleotide sequence ID" value="XM_012482412.1"/>
</dbReference>